<feature type="non-terminal residue" evidence="1">
    <location>
        <position position="89"/>
    </location>
</feature>
<dbReference type="HOGENOM" id="CLU_2460733_0_0_1"/>
<dbReference type="AlphaFoldDB" id="A0A0D0CS39"/>
<dbReference type="Proteomes" id="UP000053593">
    <property type="component" value="Unassembled WGS sequence"/>
</dbReference>
<accession>A0A0D0CS39</accession>
<protein>
    <submittedName>
        <fullName evidence="1">Uncharacterized protein</fullName>
    </submittedName>
</protein>
<keyword evidence="2" id="KW-1185">Reference proteome</keyword>
<evidence type="ECO:0000313" key="2">
    <source>
        <dbReference type="Proteomes" id="UP000053593"/>
    </source>
</evidence>
<proteinExistence type="predicted"/>
<reference evidence="1 2" key="1">
    <citation type="submission" date="2014-04" db="EMBL/GenBank/DDBJ databases">
        <title>Evolutionary Origins and Diversification of the Mycorrhizal Mutualists.</title>
        <authorList>
            <consortium name="DOE Joint Genome Institute"/>
            <consortium name="Mycorrhizal Genomics Consortium"/>
            <person name="Kohler A."/>
            <person name="Kuo A."/>
            <person name="Nagy L.G."/>
            <person name="Floudas D."/>
            <person name="Copeland A."/>
            <person name="Barry K.W."/>
            <person name="Cichocki N."/>
            <person name="Veneault-Fourrey C."/>
            <person name="LaButti K."/>
            <person name="Lindquist E.A."/>
            <person name="Lipzen A."/>
            <person name="Lundell T."/>
            <person name="Morin E."/>
            <person name="Murat C."/>
            <person name="Riley R."/>
            <person name="Ohm R."/>
            <person name="Sun H."/>
            <person name="Tunlid A."/>
            <person name="Henrissat B."/>
            <person name="Grigoriev I.V."/>
            <person name="Hibbett D.S."/>
            <person name="Martin F."/>
        </authorList>
    </citation>
    <scope>NUCLEOTIDE SEQUENCE [LARGE SCALE GENOMIC DNA]</scope>
    <source>
        <strain evidence="1 2">FD-317 M1</strain>
    </source>
</reference>
<dbReference type="EMBL" id="KN834785">
    <property type="protein sequence ID" value="KIK58468.1"/>
    <property type="molecule type" value="Genomic_DNA"/>
</dbReference>
<name>A0A0D0CS39_9AGAR</name>
<sequence>MAPPSPVSLFGWGSVSRGVGSDVLSLAGMKHSSPAGKQALIANVKRQRKEESPRHDINRKIGVCVTKQCLQTPYTTCIPRQPIGHTLQC</sequence>
<evidence type="ECO:0000313" key="1">
    <source>
        <dbReference type="EMBL" id="KIK58468.1"/>
    </source>
</evidence>
<gene>
    <name evidence="1" type="ORF">GYMLUDRAFT_45325</name>
</gene>
<organism evidence="1 2">
    <name type="scientific">Collybiopsis luxurians FD-317 M1</name>
    <dbReference type="NCBI Taxonomy" id="944289"/>
    <lineage>
        <taxon>Eukaryota</taxon>
        <taxon>Fungi</taxon>
        <taxon>Dikarya</taxon>
        <taxon>Basidiomycota</taxon>
        <taxon>Agaricomycotina</taxon>
        <taxon>Agaricomycetes</taxon>
        <taxon>Agaricomycetidae</taxon>
        <taxon>Agaricales</taxon>
        <taxon>Marasmiineae</taxon>
        <taxon>Omphalotaceae</taxon>
        <taxon>Collybiopsis</taxon>
        <taxon>Collybiopsis luxurians</taxon>
    </lineage>
</organism>